<evidence type="ECO:0000256" key="1">
    <source>
        <dbReference type="ARBA" id="ARBA00023002"/>
    </source>
</evidence>
<dbReference type="Gene3D" id="3.40.50.720">
    <property type="entry name" value="NAD(P)-binding Rossmann-like Domain"/>
    <property type="match status" value="1"/>
</dbReference>
<evidence type="ECO:0000313" key="5">
    <source>
        <dbReference type="Proteomes" id="UP000630142"/>
    </source>
</evidence>
<dbReference type="EMBL" id="BMZQ01000002">
    <property type="protein sequence ID" value="GHD16473.1"/>
    <property type="molecule type" value="Genomic_DNA"/>
</dbReference>
<gene>
    <name evidence="4" type="ORF">GCM10016234_24650</name>
</gene>
<dbReference type="InterPro" id="IPR036291">
    <property type="entry name" value="NAD(P)-bd_dom_sf"/>
</dbReference>
<dbReference type="GO" id="GO:0000166">
    <property type="term" value="F:nucleotide binding"/>
    <property type="evidence" value="ECO:0007669"/>
    <property type="project" value="InterPro"/>
</dbReference>
<dbReference type="PANTHER" id="PTHR43818:SF11">
    <property type="entry name" value="BCDNA.GH03377"/>
    <property type="match status" value="1"/>
</dbReference>
<keyword evidence="1" id="KW-0560">Oxidoreductase</keyword>
<dbReference type="Proteomes" id="UP000630142">
    <property type="component" value="Unassembled WGS sequence"/>
</dbReference>
<reference evidence="4" key="2">
    <citation type="submission" date="2020-09" db="EMBL/GenBank/DDBJ databases">
        <authorList>
            <person name="Sun Q."/>
            <person name="Kim S."/>
        </authorList>
    </citation>
    <scope>NUCLEOTIDE SEQUENCE</scope>
    <source>
        <strain evidence="4">KCTC 42249</strain>
    </source>
</reference>
<comment type="caution">
    <text evidence="4">The sequence shown here is derived from an EMBL/GenBank/DDBJ whole genome shotgun (WGS) entry which is preliminary data.</text>
</comment>
<reference evidence="4" key="1">
    <citation type="journal article" date="2014" name="Int. J. Syst. Evol. Microbiol.">
        <title>Complete genome sequence of Corynebacterium casei LMG S-19264T (=DSM 44701T), isolated from a smear-ripened cheese.</title>
        <authorList>
            <consortium name="US DOE Joint Genome Institute (JGI-PGF)"/>
            <person name="Walter F."/>
            <person name="Albersmeier A."/>
            <person name="Kalinowski J."/>
            <person name="Ruckert C."/>
        </authorList>
    </citation>
    <scope>NUCLEOTIDE SEQUENCE</scope>
    <source>
        <strain evidence="4">KCTC 42249</strain>
    </source>
</reference>
<dbReference type="InterPro" id="IPR050463">
    <property type="entry name" value="Gfo/Idh/MocA_oxidrdct_glycsds"/>
</dbReference>
<dbReference type="SUPFAM" id="SSF55347">
    <property type="entry name" value="Glyceraldehyde-3-phosphate dehydrogenase-like, C-terminal domain"/>
    <property type="match status" value="1"/>
</dbReference>
<evidence type="ECO:0000259" key="2">
    <source>
        <dbReference type="Pfam" id="PF01408"/>
    </source>
</evidence>
<dbReference type="Pfam" id="PF01408">
    <property type="entry name" value="GFO_IDH_MocA"/>
    <property type="match status" value="1"/>
</dbReference>
<evidence type="ECO:0000313" key="4">
    <source>
        <dbReference type="EMBL" id="GHD16473.1"/>
    </source>
</evidence>
<feature type="domain" description="Gfo/Idh/MocA-like oxidoreductase N-terminal" evidence="2">
    <location>
        <begin position="7"/>
        <end position="124"/>
    </location>
</feature>
<proteinExistence type="predicted"/>
<dbReference type="SUPFAM" id="SSF51735">
    <property type="entry name" value="NAD(P)-binding Rossmann-fold domains"/>
    <property type="match status" value="1"/>
</dbReference>
<dbReference type="RefSeq" id="WP_189504250.1">
    <property type="nucleotide sequence ID" value="NZ_BMZQ01000002.1"/>
</dbReference>
<organism evidence="4 5">
    <name type="scientific">Tianweitania populi</name>
    <dbReference type="NCBI Taxonomy" id="1607949"/>
    <lineage>
        <taxon>Bacteria</taxon>
        <taxon>Pseudomonadati</taxon>
        <taxon>Pseudomonadota</taxon>
        <taxon>Alphaproteobacteria</taxon>
        <taxon>Hyphomicrobiales</taxon>
        <taxon>Phyllobacteriaceae</taxon>
        <taxon>Tianweitania</taxon>
    </lineage>
</organism>
<evidence type="ECO:0000259" key="3">
    <source>
        <dbReference type="Pfam" id="PF22725"/>
    </source>
</evidence>
<keyword evidence="5" id="KW-1185">Reference proteome</keyword>
<dbReference type="AlphaFoldDB" id="A0A8J3DQW4"/>
<protein>
    <submittedName>
        <fullName evidence="4">Oxidoreductase</fullName>
    </submittedName>
</protein>
<dbReference type="InterPro" id="IPR000683">
    <property type="entry name" value="Gfo/Idh/MocA-like_OxRdtase_N"/>
</dbReference>
<dbReference type="Pfam" id="PF22725">
    <property type="entry name" value="GFO_IDH_MocA_C3"/>
    <property type="match status" value="1"/>
</dbReference>
<dbReference type="PANTHER" id="PTHR43818">
    <property type="entry name" value="BCDNA.GH03377"/>
    <property type="match status" value="1"/>
</dbReference>
<sequence>MNAAKQRVGFLGVGWIGRQRMQGIIDTGVVEVVALADPSPEMTDEAAKLVPGAAIGAMLDDVLAQDLDGLVIATPSALHADQSIAALKAGVAVFCQKPLGRSAREVQAVIDAARDADRLLGVDFSYRFTAGVQAIRELVQGGELGDIRAIDLTFHNAYGPGKPWFYDRSLSGGGCLIDLGVHLIDLALWVLDFPEVSDVSGHLLSDGKLLHANPEAVEDYAVASFRLGTSTIVRIACSWQLQAGQEAVISAAFYGAQGGAELRNVDGSFYDFTAKRFRGTSSETLVSPPDEWGVRAAQDWAERLARSKSFDHQAERIVDVSRVLDRIYGIT</sequence>
<dbReference type="Gene3D" id="3.30.360.10">
    <property type="entry name" value="Dihydrodipicolinate Reductase, domain 2"/>
    <property type="match status" value="1"/>
</dbReference>
<dbReference type="InterPro" id="IPR055170">
    <property type="entry name" value="GFO_IDH_MocA-like_dom"/>
</dbReference>
<name>A0A8J3DQW4_9HYPH</name>
<feature type="domain" description="GFO/IDH/MocA-like oxidoreductase" evidence="3">
    <location>
        <begin position="132"/>
        <end position="259"/>
    </location>
</feature>
<accession>A0A8J3DQW4</accession>
<dbReference type="GO" id="GO:0016491">
    <property type="term" value="F:oxidoreductase activity"/>
    <property type="evidence" value="ECO:0007669"/>
    <property type="project" value="UniProtKB-KW"/>
</dbReference>